<gene>
    <name evidence="1" type="ORF">A9O67_09000</name>
</gene>
<dbReference type="AlphaFoldDB" id="A0A1A6DSW2"/>
<dbReference type="EMBL" id="LZDH01000065">
    <property type="protein sequence ID" value="OBS29943.1"/>
    <property type="molecule type" value="Genomic_DNA"/>
</dbReference>
<proteinExistence type="predicted"/>
<evidence type="ECO:0000313" key="2">
    <source>
        <dbReference type="Proteomes" id="UP000091969"/>
    </source>
</evidence>
<dbReference type="Proteomes" id="UP000091969">
    <property type="component" value="Unassembled WGS sequence"/>
</dbReference>
<evidence type="ECO:0000313" key="1">
    <source>
        <dbReference type="EMBL" id="OBS29943.1"/>
    </source>
</evidence>
<dbReference type="STRING" id="1101373.A9O67_09000"/>
<accession>A0A1A6DSW2</accession>
<name>A0A1A6DSW2_9BURK</name>
<reference evidence="1 2" key="1">
    <citation type="submission" date="2016-06" db="EMBL/GenBank/DDBJ databases">
        <title>Genome sequence of Tepidimonas fonticaldi PL17.</title>
        <authorList>
            <person name="Pinnaka A.K."/>
        </authorList>
    </citation>
    <scope>NUCLEOTIDE SEQUENCE [LARGE SCALE GENOMIC DNA]</scope>
    <source>
        <strain evidence="1 2">PL17</strain>
    </source>
</reference>
<sequence>MGRPRGATTPARPRQTRMLKMLLPTTLSTARSVVPLAAAPTDTAISGALVPRATMVKPTTRGEIP</sequence>
<comment type="caution">
    <text evidence="1">The sequence shown here is derived from an EMBL/GenBank/DDBJ whole genome shotgun (WGS) entry which is preliminary data.</text>
</comment>
<protein>
    <submittedName>
        <fullName evidence="1">Uncharacterized protein</fullName>
    </submittedName>
</protein>
<keyword evidence="2" id="KW-1185">Reference proteome</keyword>
<organism evidence="1 2">
    <name type="scientific">Tepidimonas fonticaldi</name>
    <dbReference type="NCBI Taxonomy" id="1101373"/>
    <lineage>
        <taxon>Bacteria</taxon>
        <taxon>Pseudomonadati</taxon>
        <taxon>Pseudomonadota</taxon>
        <taxon>Betaproteobacteria</taxon>
        <taxon>Burkholderiales</taxon>
        <taxon>Tepidimonas</taxon>
    </lineage>
</organism>